<dbReference type="InterPro" id="IPR050600">
    <property type="entry name" value="SETD3_SETD6_MTase"/>
</dbReference>
<dbReference type="PANTHER" id="PTHR13271:SF34">
    <property type="entry name" value="N-LYSINE METHYLTRANSFERASE SETD6"/>
    <property type="match status" value="1"/>
</dbReference>
<dbReference type="PANTHER" id="PTHR13271">
    <property type="entry name" value="UNCHARACTERIZED PUTATIVE METHYLTRANSFERASE"/>
    <property type="match status" value="1"/>
</dbReference>
<evidence type="ECO:0000256" key="1">
    <source>
        <dbReference type="PIRNR" id="PIRNR011771"/>
    </source>
</evidence>
<evidence type="ECO:0000313" key="3">
    <source>
        <dbReference type="EMBL" id="OVA20950.1"/>
    </source>
</evidence>
<gene>
    <name evidence="3" type="ORF">BVC80_8835g17</name>
</gene>
<dbReference type="Proteomes" id="UP000195402">
    <property type="component" value="Unassembled WGS sequence"/>
</dbReference>
<comment type="caution">
    <text evidence="3">The sequence shown here is derived from an EMBL/GenBank/DDBJ whole genome shotgun (WGS) entry which is preliminary data.</text>
</comment>
<comment type="subcellular location">
    <subcellularLocation>
        <location evidence="1">Nucleus</location>
    </subcellularLocation>
</comment>
<accession>A0A200RE37</accession>
<comment type="function">
    <text evidence="1">Protein-lysine N-methyltransferase.</text>
</comment>
<dbReference type="OMA" id="IATIPKQ"/>
<dbReference type="EMBL" id="MVGT01000006">
    <property type="protein sequence ID" value="OVA20950.1"/>
    <property type="molecule type" value="Genomic_DNA"/>
</dbReference>
<dbReference type="EC" id="2.1.1.-" evidence="1"/>
<dbReference type="GO" id="GO:0016279">
    <property type="term" value="F:protein-lysine N-methyltransferase activity"/>
    <property type="evidence" value="ECO:0007669"/>
    <property type="project" value="UniProtKB-UniRule"/>
</dbReference>
<keyword evidence="1" id="KW-0489">Methyltransferase</keyword>
<proteinExistence type="inferred from homology"/>
<dbReference type="FunCoup" id="A0A200RE37">
    <property type="interactions" value="828"/>
</dbReference>
<dbReference type="STRING" id="56857.A0A200RE37"/>
<dbReference type="PIRSF" id="PIRSF011771">
    <property type="entry name" value="RMS1_SET"/>
    <property type="match status" value="1"/>
</dbReference>
<dbReference type="InParanoid" id="A0A200RE37"/>
<dbReference type="InterPro" id="IPR011383">
    <property type="entry name" value="N-lys_methylase_SETD6"/>
</dbReference>
<dbReference type="Gene3D" id="3.90.1410.10">
    <property type="entry name" value="set domain protein methyltransferase, domain 1"/>
    <property type="match status" value="1"/>
</dbReference>
<reference evidence="3 4" key="1">
    <citation type="journal article" date="2017" name="Mol. Plant">
        <title>The Genome of Medicinal Plant Macleaya cordata Provides New Insights into Benzylisoquinoline Alkaloids Metabolism.</title>
        <authorList>
            <person name="Liu X."/>
            <person name="Liu Y."/>
            <person name="Huang P."/>
            <person name="Ma Y."/>
            <person name="Qing Z."/>
            <person name="Tang Q."/>
            <person name="Cao H."/>
            <person name="Cheng P."/>
            <person name="Zheng Y."/>
            <person name="Yuan Z."/>
            <person name="Zhou Y."/>
            <person name="Liu J."/>
            <person name="Tang Z."/>
            <person name="Zhuo Y."/>
            <person name="Zhang Y."/>
            <person name="Yu L."/>
            <person name="Huang J."/>
            <person name="Yang P."/>
            <person name="Peng Q."/>
            <person name="Zhang J."/>
            <person name="Jiang W."/>
            <person name="Zhang Z."/>
            <person name="Lin K."/>
            <person name="Ro D.K."/>
            <person name="Chen X."/>
            <person name="Xiong X."/>
            <person name="Shang Y."/>
            <person name="Huang S."/>
            <person name="Zeng J."/>
        </authorList>
    </citation>
    <scope>NUCLEOTIDE SEQUENCE [LARGE SCALE GENOMIC DNA]</scope>
    <source>
        <strain evidence="4">cv. BLH2017</strain>
        <tissue evidence="3">Root</tissue>
    </source>
</reference>
<protein>
    <recommendedName>
        <fullName evidence="1">N-lysine methyltransferase</fullName>
        <ecNumber evidence="1">2.1.1.-</ecNumber>
    </recommendedName>
</protein>
<keyword evidence="1" id="KW-0949">S-adenosyl-L-methionine</keyword>
<dbReference type="PROSITE" id="PS50280">
    <property type="entry name" value="SET"/>
    <property type="match status" value="1"/>
</dbReference>
<organism evidence="3 4">
    <name type="scientific">Macleaya cordata</name>
    <name type="common">Five-seeded plume-poppy</name>
    <name type="synonym">Bocconia cordata</name>
    <dbReference type="NCBI Taxonomy" id="56857"/>
    <lineage>
        <taxon>Eukaryota</taxon>
        <taxon>Viridiplantae</taxon>
        <taxon>Streptophyta</taxon>
        <taxon>Embryophyta</taxon>
        <taxon>Tracheophyta</taxon>
        <taxon>Spermatophyta</taxon>
        <taxon>Magnoliopsida</taxon>
        <taxon>Ranunculales</taxon>
        <taxon>Papaveraceae</taxon>
        <taxon>Papaveroideae</taxon>
        <taxon>Macleaya</taxon>
    </lineage>
</organism>
<dbReference type="InterPro" id="IPR001214">
    <property type="entry name" value="SET_dom"/>
</dbReference>
<dbReference type="InterPro" id="IPR046341">
    <property type="entry name" value="SET_dom_sf"/>
</dbReference>
<comment type="similarity">
    <text evidence="1">Belongs to the class V-like SAM-binding methyltransferase superfamily. Histone-lysine methyltransferase family. SETD6 subfamily.</text>
</comment>
<keyword evidence="1" id="KW-0539">Nucleus</keyword>
<dbReference type="CDD" id="cd10527">
    <property type="entry name" value="SET_LSMT"/>
    <property type="match status" value="1"/>
</dbReference>
<sequence>MTRRLRAFKRWMRSQGIDCSDGLELIDNGNDEGGIFVKAVCDLNEGDLVATIPKNACLTIKTSAAREMIEESGLAESLGLAVALMYEKSLGEDSNWAGYLQLLPDRECVPWVWTLDEVDELLSGTELHKTVKEDKTLIYEDWKENILPLLASGSLDLDPKSFAVEQYFAARSLVASRSFEIDDYHGYGMVPLADLFNHKTGAENVHFTSSSPHSGSDNENDIEDIEDEFHDNSYDKPSIEDVHSGMNGSPTALVRNDYLNGNTVDYSSDSGDEPTALEMIVVKGVKAGDEVFNTYGTMGNAALLHRYGFTEPDNYFDIVNIDLKVVTNWSSSLFSNRYSRVRLSLWRRLGCSGCVDQTSEYFEISSNGEPQLELLILLYIIFLPEEAYHKLNHSVPSVEDINEAISILLLEDNKNKRVPLETAEMAKDLLLTERVCGALVSLANIRESIYGLKSVDDDIEALGRCSCVKERKLYHSLVLRVSERRILERLRTYASKPSCRPKKRSCEEKLKRIKRSCCESNR</sequence>
<feature type="domain" description="SET" evidence="2">
    <location>
        <begin position="21"/>
        <end position="296"/>
    </location>
</feature>
<dbReference type="GO" id="GO:0005634">
    <property type="term" value="C:nucleus"/>
    <property type="evidence" value="ECO:0007669"/>
    <property type="project" value="UniProtKB-SubCell"/>
</dbReference>
<name>A0A200RE37_MACCD</name>
<keyword evidence="1" id="KW-0808">Transferase</keyword>
<dbReference type="SUPFAM" id="SSF82199">
    <property type="entry name" value="SET domain"/>
    <property type="match status" value="2"/>
</dbReference>
<evidence type="ECO:0000259" key="2">
    <source>
        <dbReference type="PROSITE" id="PS50280"/>
    </source>
</evidence>
<dbReference type="OrthoDB" id="441812at2759"/>
<evidence type="ECO:0000313" key="4">
    <source>
        <dbReference type="Proteomes" id="UP000195402"/>
    </source>
</evidence>
<dbReference type="AlphaFoldDB" id="A0A200RE37"/>
<dbReference type="GO" id="GO:0032259">
    <property type="term" value="P:methylation"/>
    <property type="evidence" value="ECO:0007669"/>
    <property type="project" value="UniProtKB-KW"/>
</dbReference>
<keyword evidence="4" id="KW-1185">Reference proteome</keyword>